<organism evidence="3 4">
    <name type="scientific">Botrytis hyacinthi</name>
    <dbReference type="NCBI Taxonomy" id="278943"/>
    <lineage>
        <taxon>Eukaryota</taxon>
        <taxon>Fungi</taxon>
        <taxon>Dikarya</taxon>
        <taxon>Ascomycota</taxon>
        <taxon>Pezizomycotina</taxon>
        <taxon>Leotiomycetes</taxon>
        <taxon>Helotiales</taxon>
        <taxon>Sclerotiniaceae</taxon>
        <taxon>Botrytis</taxon>
    </lineage>
</organism>
<reference evidence="3 4" key="1">
    <citation type="submission" date="2017-12" db="EMBL/GenBank/DDBJ databases">
        <title>Comparative genomics of Botrytis spp.</title>
        <authorList>
            <person name="Valero-Jimenez C.A."/>
            <person name="Tapia P."/>
            <person name="Veloso J."/>
            <person name="Silva-Moreno E."/>
            <person name="Staats M."/>
            <person name="Valdes J.H."/>
            <person name="Van Kan J.A.L."/>
        </authorList>
    </citation>
    <scope>NUCLEOTIDE SEQUENCE [LARGE SCALE GENOMIC DNA]</scope>
    <source>
        <strain evidence="3 4">Bh0001</strain>
    </source>
</reference>
<evidence type="ECO:0000313" key="3">
    <source>
        <dbReference type="EMBL" id="TGO42140.1"/>
    </source>
</evidence>
<keyword evidence="2" id="KW-0812">Transmembrane</keyword>
<dbReference type="EMBL" id="PQXK01000012">
    <property type="protein sequence ID" value="TGO42140.1"/>
    <property type="molecule type" value="Genomic_DNA"/>
</dbReference>
<name>A0A4Z1H529_9HELO</name>
<feature type="compositionally biased region" description="Acidic residues" evidence="1">
    <location>
        <begin position="144"/>
        <end position="160"/>
    </location>
</feature>
<feature type="region of interest" description="Disordered" evidence="1">
    <location>
        <begin position="142"/>
        <end position="162"/>
    </location>
</feature>
<protein>
    <submittedName>
        <fullName evidence="3">Uncharacterized protein</fullName>
    </submittedName>
</protein>
<feature type="transmembrane region" description="Helical" evidence="2">
    <location>
        <begin position="111"/>
        <end position="131"/>
    </location>
</feature>
<dbReference type="Proteomes" id="UP000297814">
    <property type="component" value="Unassembled WGS sequence"/>
</dbReference>
<keyword evidence="2" id="KW-1133">Transmembrane helix</keyword>
<accession>A0A4Z1H529</accession>
<proteinExistence type="predicted"/>
<keyword evidence="4" id="KW-1185">Reference proteome</keyword>
<dbReference type="PROSITE" id="PS51257">
    <property type="entry name" value="PROKAR_LIPOPROTEIN"/>
    <property type="match status" value="1"/>
</dbReference>
<comment type="caution">
    <text evidence="3">The sequence shown here is derived from an EMBL/GenBank/DDBJ whole genome shotgun (WGS) entry which is preliminary data.</text>
</comment>
<evidence type="ECO:0000313" key="4">
    <source>
        <dbReference type="Proteomes" id="UP000297814"/>
    </source>
</evidence>
<dbReference type="AlphaFoldDB" id="A0A4Z1H529"/>
<gene>
    <name evidence="3" type="ORF">BHYA_0012g00560</name>
</gene>
<evidence type="ECO:0000256" key="1">
    <source>
        <dbReference type="SAM" id="MobiDB-lite"/>
    </source>
</evidence>
<feature type="transmembrane region" description="Helical" evidence="2">
    <location>
        <begin position="223"/>
        <end position="242"/>
    </location>
</feature>
<sequence length="244" mass="26688">MAVKPLSEQIDLAQASLNFALSCGGIGIATDIITLYISVMLLCTSLKLVTSLILSAIALSVGRQESHERSERSEPTLIPIWILAVFIATTTGIMFSAITLASNLVRCSLKFGAITGTYGIATTTVVLLIMLDSALHHWHRSHPEEDEDAHETNSELDGDADPPRPIPDLGYECYQMLNRVLNFRSMKSGCIVWGIRATLTQVYIDLVVGLAAEKIGGNPNPKAGFMTWLFWLYFGFQVLPLLSC</sequence>
<evidence type="ECO:0000256" key="2">
    <source>
        <dbReference type="SAM" id="Phobius"/>
    </source>
</evidence>
<feature type="transmembrane region" description="Helical" evidence="2">
    <location>
        <begin position="80"/>
        <end position="105"/>
    </location>
</feature>
<keyword evidence="2" id="KW-0472">Membrane</keyword>